<keyword evidence="2 5" id="KW-0812">Transmembrane</keyword>
<dbReference type="EMBL" id="CP058555">
    <property type="protein sequence ID" value="QMV71137.1"/>
    <property type="molecule type" value="Genomic_DNA"/>
</dbReference>
<comment type="subcellular location">
    <subcellularLocation>
        <location evidence="1">Membrane</location>
        <topology evidence="1">Multi-pass membrane protein</topology>
    </subcellularLocation>
</comment>
<name>A0A7G5EAW2_9SPHI</name>
<evidence type="ECO:0000256" key="3">
    <source>
        <dbReference type="ARBA" id="ARBA00022989"/>
    </source>
</evidence>
<reference evidence="6 7" key="1">
    <citation type="journal article" date="2020" name="G3 (Bethesda)">
        <title>CeMbio - The Caenorhabditis elegans Microbiome Resource.</title>
        <authorList>
            <person name="Dirksen P."/>
            <person name="Assie A."/>
            <person name="Zimmermann J."/>
            <person name="Zhang F."/>
            <person name="Tietje A.M."/>
            <person name="Marsh S.A."/>
            <person name="Felix M.A."/>
            <person name="Shapira M."/>
            <person name="Kaleta C."/>
            <person name="Schulenburg H."/>
            <person name="Samuel B."/>
        </authorList>
    </citation>
    <scope>NUCLEOTIDE SEQUENCE [LARGE SCALE GENOMIC DNA]</scope>
    <source>
        <strain evidence="6 7">BIGb0170</strain>
    </source>
</reference>
<protein>
    <submittedName>
        <fullName evidence="6">DoxX family protein</fullName>
    </submittedName>
</protein>
<dbReference type="AlphaFoldDB" id="A0A7G5EAW2"/>
<dbReference type="Pfam" id="PF13564">
    <property type="entry name" value="DoxX_2"/>
    <property type="match status" value="1"/>
</dbReference>
<dbReference type="GO" id="GO:0016020">
    <property type="term" value="C:membrane"/>
    <property type="evidence" value="ECO:0007669"/>
    <property type="project" value="UniProtKB-SubCell"/>
</dbReference>
<evidence type="ECO:0000313" key="6">
    <source>
        <dbReference type="EMBL" id="QMV71137.1"/>
    </source>
</evidence>
<proteinExistence type="predicted"/>
<dbReference type="InterPro" id="IPR016944">
    <property type="entry name" value="UCP030066"/>
</dbReference>
<evidence type="ECO:0000256" key="2">
    <source>
        <dbReference type="ARBA" id="ARBA00022692"/>
    </source>
</evidence>
<sequence>MMKRNRIIYWIATVWLAVGLLSTAIIQIFKIQTEGAGGIQNMTHLGYPSYILPLLGIWKLLAVVALLWPKRPLWKEWAYAGIFFTATGALYSHIASGDSFALMAPALLYIILIATSWHFRPVDRKFDLKSC</sequence>
<dbReference type="Proteomes" id="UP000515450">
    <property type="component" value="Chromosome"/>
</dbReference>
<gene>
    <name evidence="6" type="ORF">HS960_08675</name>
</gene>
<organism evidence="6 7">
    <name type="scientific">Sphingobacterium paramultivorum</name>
    <dbReference type="NCBI Taxonomy" id="2886510"/>
    <lineage>
        <taxon>Bacteria</taxon>
        <taxon>Pseudomonadati</taxon>
        <taxon>Bacteroidota</taxon>
        <taxon>Sphingobacteriia</taxon>
        <taxon>Sphingobacteriales</taxon>
        <taxon>Sphingobacteriaceae</taxon>
        <taxon>Sphingobacterium</taxon>
    </lineage>
</organism>
<keyword evidence="7" id="KW-1185">Reference proteome</keyword>
<dbReference type="InterPro" id="IPR032808">
    <property type="entry name" value="DoxX"/>
</dbReference>
<evidence type="ECO:0000256" key="4">
    <source>
        <dbReference type="ARBA" id="ARBA00023136"/>
    </source>
</evidence>
<feature type="transmembrane region" description="Helical" evidence="5">
    <location>
        <begin position="7"/>
        <end position="29"/>
    </location>
</feature>
<accession>A0A7G5EAW2</accession>
<evidence type="ECO:0000313" key="7">
    <source>
        <dbReference type="Proteomes" id="UP000515450"/>
    </source>
</evidence>
<feature type="transmembrane region" description="Helical" evidence="5">
    <location>
        <begin position="77"/>
        <end position="94"/>
    </location>
</feature>
<evidence type="ECO:0000256" key="1">
    <source>
        <dbReference type="ARBA" id="ARBA00004141"/>
    </source>
</evidence>
<keyword evidence="4 5" id="KW-0472">Membrane</keyword>
<evidence type="ECO:0000256" key="5">
    <source>
        <dbReference type="SAM" id="Phobius"/>
    </source>
</evidence>
<keyword evidence="3 5" id="KW-1133">Transmembrane helix</keyword>
<dbReference type="PIRSF" id="PIRSF030066">
    <property type="entry name" value="UCP030066"/>
    <property type="match status" value="1"/>
</dbReference>
<feature type="transmembrane region" description="Helical" evidence="5">
    <location>
        <begin position="49"/>
        <end position="68"/>
    </location>
</feature>
<feature type="transmembrane region" description="Helical" evidence="5">
    <location>
        <begin position="100"/>
        <end position="119"/>
    </location>
</feature>